<evidence type="ECO:0000256" key="5">
    <source>
        <dbReference type="SAM" id="MobiDB-lite"/>
    </source>
</evidence>
<feature type="compositionally biased region" description="Low complexity" evidence="5">
    <location>
        <begin position="51"/>
        <end position="62"/>
    </location>
</feature>
<feature type="domain" description="Cyclin C-terminal" evidence="7">
    <location>
        <begin position="287"/>
        <end position="486"/>
    </location>
</feature>
<keyword evidence="2 4" id="KW-0195">Cyclin</keyword>
<dbReference type="STRING" id="74873.A0A084VGN6"/>
<dbReference type="OrthoDB" id="5590282at2759"/>
<evidence type="ECO:0000256" key="3">
    <source>
        <dbReference type="ARBA" id="ARBA00023306"/>
    </source>
</evidence>
<keyword evidence="1" id="KW-0132">Cell division</keyword>
<dbReference type="Gene3D" id="1.10.472.10">
    <property type="entry name" value="Cyclin-like"/>
    <property type="match status" value="1"/>
</dbReference>
<dbReference type="Pfam" id="PF02984">
    <property type="entry name" value="Cyclin_C"/>
    <property type="match status" value="1"/>
</dbReference>
<dbReference type="VEuPathDB" id="VectorBase:ASIC004342"/>
<dbReference type="InterPro" id="IPR006671">
    <property type="entry name" value="Cyclin_N"/>
</dbReference>
<dbReference type="GO" id="GO:0000278">
    <property type="term" value="P:mitotic cell cycle"/>
    <property type="evidence" value="ECO:0007669"/>
    <property type="project" value="UniProtKB-ARBA"/>
</dbReference>
<gene>
    <name evidence="8" type="ORF">ZHAS_00004342</name>
</gene>
<dbReference type="SMART" id="SM01332">
    <property type="entry name" value="Cyclin_C"/>
    <property type="match status" value="1"/>
</dbReference>
<dbReference type="PANTHER" id="PTHR10177">
    <property type="entry name" value="CYCLINS"/>
    <property type="match status" value="1"/>
</dbReference>
<evidence type="ECO:0000256" key="1">
    <source>
        <dbReference type="ARBA" id="ARBA00022618"/>
    </source>
</evidence>
<feature type="compositionally biased region" description="Polar residues" evidence="5">
    <location>
        <begin position="576"/>
        <end position="587"/>
    </location>
</feature>
<organism evidence="8">
    <name type="scientific">Anopheles sinensis</name>
    <name type="common">Mosquito</name>
    <dbReference type="NCBI Taxonomy" id="74873"/>
    <lineage>
        <taxon>Eukaryota</taxon>
        <taxon>Metazoa</taxon>
        <taxon>Ecdysozoa</taxon>
        <taxon>Arthropoda</taxon>
        <taxon>Hexapoda</taxon>
        <taxon>Insecta</taxon>
        <taxon>Pterygota</taxon>
        <taxon>Neoptera</taxon>
        <taxon>Endopterygota</taxon>
        <taxon>Diptera</taxon>
        <taxon>Nematocera</taxon>
        <taxon>Culicoidea</taxon>
        <taxon>Culicidae</taxon>
        <taxon>Anophelinae</taxon>
        <taxon>Anopheles</taxon>
    </lineage>
</organism>
<protein>
    <submittedName>
        <fullName evidence="9">Cyclin N-terminal domain-containing protein</fullName>
    </submittedName>
</protein>
<name>A0A084VGN6_ANOSI</name>
<feature type="compositionally biased region" description="Low complexity" evidence="5">
    <location>
        <begin position="594"/>
        <end position="604"/>
    </location>
</feature>
<dbReference type="SMART" id="SM00385">
    <property type="entry name" value="CYCLIN"/>
    <property type="match status" value="1"/>
</dbReference>
<dbReference type="VEuPathDB" id="VectorBase:ASIS006329"/>
<sequence length="613" mass="67494">MPSIPSSGGSSVGGHSQPAAHSDYTSDTQSSSDCFSNAVEFDLYQLVSPASVSSNSNVPSPACDGTGANPADLHQHHQHLHHVHHHQQQQRQAPHSWLPKGDTTPHGGNRKGMVTDTPDEKSTATCGGMVESCYWMPSYKQRSCPMPSLSWVDTNEMFKKMCRKDDIGWLAREPNMFNDHPGLQPRMRAILLDWLNEVCEVYKMYRETYYLAVDYIDRYLSRKKGLMKTHLQLLGVTALFIAAKVEEIYPPKLRDFAYVTDGACTEEDILREELLLLCELEWNINPLTVIGWLGMYMQINVTSREPENQHRPAVRAAGLSKLPSSKVLVSNENVDIRSMATTTTPTPTPMVNSSTNVTEASPAGKKPPTAGVTTTKTDDAFVYPQFSAMEYAHTAQLIDLCSLDVGMANFKYSVIAAAAISHTFDKKTATLVSGMHWEEIAPCAKWMEPFFQVICEENATYPLTFLEQNEQIKTSHGLHHISPKQLTDLYYNKQTHTTSLEWLDMVFIKMEEMESAARVVQLEASPAPVGIIEPDSGILTPPASNRKSLEMVLITAATGGTAGVGGGGGGGGGGSSCDSQQHPPQRQYNKEQEPQQLQQPPGLGVNVKEIALK</sequence>
<dbReference type="InterPro" id="IPR013763">
    <property type="entry name" value="Cyclin-like_dom"/>
</dbReference>
<evidence type="ECO:0000256" key="4">
    <source>
        <dbReference type="RuleBase" id="RU000383"/>
    </source>
</evidence>
<feature type="compositionally biased region" description="Basic residues" evidence="5">
    <location>
        <begin position="76"/>
        <end position="88"/>
    </location>
</feature>
<feature type="region of interest" description="Disordered" evidence="5">
    <location>
        <begin position="563"/>
        <end position="613"/>
    </location>
</feature>
<feature type="domain" description="Cyclin-like" evidence="6">
    <location>
        <begin position="193"/>
        <end position="278"/>
    </location>
</feature>
<dbReference type="EMBL" id="KE524835">
    <property type="protein sequence ID" value="KFB37130.1"/>
    <property type="molecule type" value="Genomic_DNA"/>
</dbReference>
<dbReference type="CDD" id="cd20520">
    <property type="entry name" value="CYCLIN_CCNE_rpt2"/>
    <property type="match status" value="1"/>
</dbReference>
<feature type="region of interest" description="Disordered" evidence="5">
    <location>
        <begin position="1"/>
        <end position="31"/>
    </location>
</feature>
<keyword evidence="10" id="KW-1185">Reference proteome</keyword>
<reference evidence="8 10" key="1">
    <citation type="journal article" date="2014" name="BMC Genomics">
        <title>Genome sequence of Anopheles sinensis provides insight into genetics basis of mosquito competence for malaria parasites.</title>
        <authorList>
            <person name="Zhou D."/>
            <person name="Zhang D."/>
            <person name="Ding G."/>
            <person name="Shi L."/>
            <person name="Hou Q."/>
            <person name="Ye Y."/>
            <person name="Xu Y."/>
            <person name="Zhou H."/>
            <person name="Xiong C."/>
            <person name="Li S."/>
            <person name="Yu J."/>
            <person name="Hong S."/>
            <person name="Yu X."/>
            <person name="Zou P."/>
            <person name="Chen C."/>
            <person name="Chang X."/>
            <person name="Wang W."/>
            <person name="Lv Y."/>
            <person name="Sun Y."/>
            <person name="Ma L."/>
            <person name="Shen B."/>
            <person name="Zhu C."/>
        </authorList>
    </citation>
    <scope>NUCLEOTIDE SEQUENCE [LARGE SCALE GENOMIC DNA]</scope>
</reference>
<dbReference type="FunFam" id="1.10.472.10:FF:000001">
    <property type="entry name" value="G2/mitotic-specific cyclin"/>
    <property type="match status" value="1"/>
</dbReference>
<dbReference type="InterPro" id="IPR048258">
    <property type="entry name" value="Cyclins_cyclin-box"/>
</dbReference>
<evidence type="ECO:0000259" key="6">
    <source>
        <dbReference type="SMART" id="SM00385"/>
    </source>
</evidence>
<dbReference type="InterPro" id="IPR036915">
    <property type="entry name" value="Cyclin-like_sf"/>
</dbReference>
<feature type="compositionally biased region" description="Polar residues" evidence="5">
    <location>
        <begin position="350"/>
        <end position="359"/>
    </location>
</feature>
<accession>A0A084VGN6</accession>
<dbReference type="Proteomes" id="UP000030765">
    <property type="component" value="Unassembled WGS sequence"/>
</dbReference>
<dbReference type="OMA" id="IAPCAKW"/>
<evidence type="ECO:0000256" key="2">
    <source>
        <dbReference type="ARBA" id="ARBA00023127"/>
    </source>
</evidence>
<dbReference type="GO" id="GO:0051301">
    <property type="term" value="P:cell division"/>
    <property type="evidence" value="ECO:0007669"/>
    <property type="project" value="UniProtKB-KW"/>
</dbReference>
<dbReference type="EMBL" id="ATLV01013030">
    <property type="status" value="NOT_ANNOTATED_CDS"/>
    <property type="molecule type" value="Genomic_DNA"/>
</dbReference>
<evidence type="ECO:0000313" key="9">
    <source>
        <dbReference type="EnsemblMetazoa" id="ASIC004342-PA"/>
    </source>
</evidence>
<dbReference type="EnsemblMetazoa" id="ASIC004342-RA">
    <property type="protein sequence ID" value="ASIC004342-PA"/>
    <property type="gene ID" value="ASIC004342"/>
</dbReference>
<evidence type="ECO:0000313" key="10">
    <source>
        <dbReference type="Proteomes" id="UP000030765"/>
    </source>
</evidence>
<reference evidence="9" key="2">
    <citation type="submission" date="2020-05" db="UniProtKB">
        <authorList>
            <consortium name="EnsemblMetazoa"/>
        </authorList>
    </citation>
    <scope>IDENTIFICATION</scope>
</reference>
<keyword evidence="3" id="KW-0131">Cell cycle</keyword>
<dbReference type="PROSITE" id="PS00292">
    <property type="entry name" value="CYCLINS"/>
    <property type="match status" value="1"/>
</dbReference>
<feature type="region of interest" description="Disordered" evidence="5">
    <location>
        <begin position="51"/>
        <end position="122"/>
    </location>
</feature>
<evidence type="ECO:0000313" key="8">
    <source>
        <dbReference type="EMBL" id="KFB37130.1"/>
    </source>
</evidence>
<dbReference type="Pfam" id="PF00134">
    <property type="entry name" value="Cyclin_N"/>
    <property type="match status" value="1"/>
</dbReference>
<proteinExistence type="inferred from homology"/>
<comment type="similarity">
    <text evidence="4">Belongs to the cyclin family.</text>
</comment>
<feature type="compositionally biased region" description="Gly residues" evidence="5">
    <location>
        <begin position="563"/>
        <end position="575"/>
    </location>
</feature>
<feature type="region of interest" description="Disordered" evidence="5">
    <location>
        <begin position="340"/>
        <end position="371"/>
    </location>
</feature>
<evidence type="ECO:0000259" key="7">
    <source>
        <dbReference type="SMART" id="SM01332"/>
    </source>
</evidence>
<dbReference type="InterPro" id="IPR039361">
    <property type="entry name" value="Cyclin"/>
</dbReference>
<dbReference type="InterPro" id="IPR004367">
    <property type="entry name" value="Cyclin_C-dom"/>
</dbReference>
<dbReference type="GO" id="GO:0005634">
    <property type="term" value="C:nucleus"/>
    <property type="evidence" value="ECO:0007669"/>
    <property type="project" value="UniProtKB-ARBA"/>
</dbReference>
<dbReference type="AlphaFoldDB" id="A0A084VGN6"/>
<dbReference type="SUPFAM" id="SSF47954">
    <property type="entry name" value="Cyclin-like"/>
    <property type="match status" value="2"/>
</dbReference>